<evidence type="ECO:0000259" key="3">
    <source>
        <dbReference type="PROSITE" id="PS50043"/>
    </source>
</evidence>
<accession>A0AA91DS58</accession>
<gene>
    <name evidence="5" type="ORF">A3K87_07060</name>
</gene>
<dbReference type="SUPFAM" id="SSF46894">
    <property type="entry name" value="C-terminal effector domain of the bipartite response regulators"/>
    <property type="match status" value="1"/>
</dbReference>
<dbReference type="Pfam" id="PF00196">
    <property type="entry name" value="GerE"/>
    <property type="match status" value="1"/>
</dbReference>
<dbReference type="SMART" id="SM00448">
    <property type="entry name" value="REC"/>
    <property type="match status" value="1"/>
</dbReference>
<dbReference type="SUPFAM" id="SSF52172">
    <property type="entry name" value="CheY-like"/>
    <property type="match status" value="1"/>
</dbReference>
<protein>
    <recommendedName>
        <fullName evidence="7">Two component transcriptional regulator, LuxR family</fullName>
    </recommendedName>
</protein>
<dbReference type="Gene3D" id="1.10.10.10">
    <property type="entry name" value="Winged helix-like DNA-binding domain superfamily/Winged helix DNA-binding domain"/>
    <property type="match status" value="1"/>
</dbReference>
<evidence type="ECO:0000313" key="5">
    <source>
        <dbReference type="EMBL" id="OAK66517.1"/>
    </source>
</evidence>
<dbReference type="InterPro" id="IPR000792">
    <property type="entry name" value="Tscrpt_reg_LuxR_C"/>
</dbReference>
<organism evidence="5 6">
    <name type="scientific">Variovorax paradoxus</name>
    <dbReference type="NCBI Taxonomy" id="34073"/>
    <lineage>
        <taxon>Bacteria</taxon>
        <taxon>Pseudomonadati</taxon>
        <taxon>Pseudomonadota</taxon>
        <taxon>Betaproteobacteria</taxon>
        <taxon>Burkholderiales</taxon>
        <taxon>Comamonadaceae</taxon>
        <taxon>Variovorax</taxon>
    </lineage>
</organism>
<dbReference type="Gene3D" id="3.40.50.2300">
    <property type="match status" value="1"/>
</dbReference>
<name>A0AA91DS58_VARPD</name>
<evidence type="ECO:0008006" key="7">
    <source>
        <dbReference type="Google" id="ProtNLM"/>
    </source>
</evidence>
<dbReference type="CDD" id="cd06170">
    <property type="entry name" value="LuxR_C_like"/>
    <property type="match status" value="1"/>
</dbReference>
<dbReference type="PANTHER" id="PTHR45566">
    <property type="entry name" value="HTH-TYPE TRANSCRIPTIONAL REGULATOR YHJB-RELATED"/>
    <property type="match status" value="1"/>
</dbReference>
<dbReference type="InterPro" id="IPR011006">
    <property type="entry name" value="CheY-like_superfamily"/>
</dbReference>
<evidence type="ECO:0000259" key="4">
    <source>
        <dbReference type="PROSITE" id="PS50110"/>
    </source>
</evidence>
<keyword evidence="1" id="KW-0238">DNA-binding</keyword>
<dbReference type="GO" id="GO:0000160">
    <property type="term" value="P:phosphorelay signal transduction system"/>
    <property type="evidence" value="ECO:0007669"/>
    <property type="project" value="InterPro"/>
</dbReference>
<dbReference type="AlphaFoldDB" id="A0AA91DS58"/>
<dbReference type="CDD" id="cd00156">
    <property type="entry name" value="REC"/>
    <property type="match status" value="1"/>
</dbReference>
<dbReference type="SMART" id="SM00421">
    <property type="entry name" value="HTH_LUXR"/>
    <property type="match status" value="1"/>
</dbReference>
<dbReference type="PANTHER" id="PTHR45566:SF1">
    <property type="entry name" value="HTH-TYPE TRANSCRIPTIONAL REGULATOR YHJB-RELATED"/>
    <property type="match status" value="1"/>
</dbReference>
<reference evidence="5 6" key="1">
    <citation type="submission" date="2016-03" db="EMBL/GenBank/DDBJ databases">
        <title>Genome sequence of Variovorax paradoxus KB5.</title>
        <authorList>
            <person name="Jeong H."/>
            <person name="Hong C.E."/>
            <person name="Jo S.H."/>
            <person name="Park J.M."/>
        </authorList>
    </citation>
    <scope>NUCLEOTIDE SEQUENCE [LARGE SCALE GENOMIC DNA]</scope>
    <source>
        <strain evidence="5 6">KB5</strain>
    </source>
</reference>
<evidence type="ECO:0000256" key="1">
    <source>
        <dbReference type="ARBA" id="ARBA00023125"/>
    </source>
</evidence>
<dbReference type="EMBL" id="LVHG01000023">
    <property type="protein sequence ID" value="OAK66517.1"/>
    <property type="molecule type" value="Genomic_DNA"/>
</dbReference>
<dbReference type="Proteomes" id="UP000077852">
    <property type="component" value="Unassembled WGS sequence"/>
</dbReference>
<feature type="domain" description="Response regulatory" evidence="4">
    <location>
        <begin position="14"/>
        <end position="131"/>
    </location>
</feature>
<dbReference type="PROSITE" id="PS50043">
    <property type="entry name" value="HTH_LUXR_2"/>
    <property type="match status" value="1"/>
</dbReference>
<dbReference type="GO" id="GO:0003677">
    <property type="term" value="F:DNA binding"/>
    <property type="evidence" value="ECO:0007669"/>
    <property type="project" value="UniProtKB-KW"/>
</dbReference>
<dbReference type="PRINTS" id="PR00038">
    <property type="entry name" value="HTHLUXR"/>
</dbReference>
<evidence type="ECO:0000313" key="6">
    <source>
        <dbReference type="Proteomes" id="UP000077852"/>
    </source>
</evidence>
<dbReference type="InterPro" id="IPR051015">
    <property type="entry name" value="EvgA-like"/>
</dbReference>
<evidence type="ECO:0000256" key="2">
    <source>
        <dbReference type="PROSITE-ProRule" id="PRU00169"/>
    </source>
</evidence>
<keyword evidence="2" id="KW-0597">Phosphoprotein</keyword>
<dbReference type="InterPro" id="IPR036388">
    <property type="entry name" value="WH-like_DNA-bd_sf"/>
</dbReference>
<dbReference type="GO" id="GO:0006355">
    <property type="term" value="P:regulation of DNA-templated transcription"/>
    <property type="evidence" value="ECO:0007669"/>
    <property type="project" value="InterPro"/>
</dbReference>
<dbReference type="Pfam" id="PF00072">
    <property type="entry name" value="Response_reg"/>
    <property type="match status" value="1"/>
</dbReference>
<proteinExistence type="predicted"/>
<dbReference type="PROSITE" id="PS50110">
    <property type="entry name" value="RESPONSE_REGULATORY"/>
    <property type="match status" value="1"/>
</dbReference>
<feature type="domain" description="HTH luxR-type" evidence="3">
    <location>
        <begin position="158"/>
        <end position="224"/>
    </location>
</feature>
<dbReference type="InterPro" id="IPR016032">
    <property type="entry name" value="Sig_transdc_resp-reg_C-effctor"/>
</dbReference>
<sequence>MMENGNFDAGTTADVLIVEDQALVSAGMRSLLQKAAPHYRVHEESSYQGAIARLAANSFQFVFIDIHLGSEASGLDVLRFVREREMPCHAIMLSGDDDRALVLSCIAQGASGYITKATGDGGVFSAAIQTVLDNGIYLPESILERAPRSETAAGAYGCTAASLGLAPRQREVLYYLCQGLPNKAIANRMGISEGTVRKSYVSELLRFFGVARRTELLIEVSRRRIRIAVPGSEGS</sequence>
<comment type="caution">
    <text evidence="5">The sequence shown here is derived from an EMBL/GenBank/DDBJ whole genome shotgun (WGS) entry which is preliminary data.</text>
</comment>
<feature type="modified residue" description="4-aspartylphosphate" evidence="2">
    <location>
        <position position="65"/>
    </location>
</feature>
<dbReference type="InterPro" id="IPR001789">
    <property type="entry name" value="Sig_transdc_resp-reg_receiver"/>
</dbReference>